<dbReference type="Pfam" id="PF00486">
    <property type="entry name" value="Trans_reg_C"/>
    <property type="match status" value="1"/>
</dbReference>
<dbReference type="PANTHER" id="PTHR47691:SF3">
    <property type="entry name" value="HTH-TYPE TRANSCRIPTIONAL REGULATOR RV0890C-RELATED"/>
    <property type="match status" value="1"/>
</dbReference>
<dbReference type="GO" id="GO:0003677">
    <property type="term" value="F:DNA binding"/>
    <property type="evidence" value="ECO:0007669"/>
    <property type="project" value="UniProtKB-UniRule"/>
</dbReference>
<feature type="domain" description="OmpR/PhoB-type" evidence="3">
    <location>
        <begin position="35"/>
        <end position="128"/>
    </location>
</feature>
<evidence type="ECO:0000313" key="4">
    <source>
        <dbReference type="EMBL" id="PZP26948.1"/>
    </source>
</evidence>
<evidence type="ECO:0000259" key="3">
    <source>
        <dbReference type="PROSITE" id="PS51755"/>
    </source>
</evidence>
<name>A0A2W5D8T3_9BURK</name>
<dbReference type="CDD" id="cd00383">
    <property type="entry name" value="trans_reg_C"/>
    <property type="match status" value="1"/>
</dbReference>
<gene>
    <name evidence="4" type="ORF">DI603_23125</name>
</gene>
<dbReference type="InterPro" id="IPR001867">
    <property type="entry name" value="OmpR/PhoB-type_DNA-bd"/>
</dbReference>
<dbReference type="SMART" id="SM00382">
    <property type="entry name" value="AAA"/>
    <property type="match status" value="1"/>
</dbReference>
<dbReference type="Proteomes" id="UP000249633">
    <property type="component" value="Unassembled WGS sequence"/>
</dbReference>
<dbReference type="InterPro" id="IPR036388">
    <property type="entry name" value="WH-like_DNA-bd_sf"/>
</dbReference>
<sequence length="884" mass="96963">MLLVDGQPQPGVVAGLVPDQNSLHRCPPCRTPLTDHCIRFGDYELHLERRQLLRRGHEIQLGARAFDLLVVLAQRQGRVVTKRELMSLVWPSTVVEEANLRVGMSAIRKELGPSLIATIPGRGYQFTARLNEAPEAGLGAGGEPDPAPPSRHWPVFAGHRLIGRDALLVHIWEVLGANRLLTLTGHSGCGKTALARAVFMTNRKAGSPAPAAVHWVDLTPVHDGELLETTIARACEVALSGGTGSKGLPTALRTAQALVILDNAEHLVDEVAMLVHQLLEGCPHLRLLVTSQVRLKLTGEVVVPVPPLDAARVGTAFAEAEQWPAQALFLRHCAQAGRPLQPDQQTLDLIGDICLRVDGIPLAIEYAASVVPLLGLQGVATALDQRRLVWSAGRRDAPDRHRTLRAALDWSVSLLGPFEQLVFRRLGVFAGSFSMALLDPVVNLEAEDSWRVVETLSELIDRSLLVVEDGPTPRYRMMESARAYAIEQMNRRSETSDFRARHARALERLFAQSREAALAGNSSIDEAIDILQPEIGNARHAMQWAQEHAPLLAMSLAASLVFVLWRSGGIGEAGRYLAMTEEFARHSPEEAVRCGWVREAVVHWTYYDNLRAMQWIGIAETAHRQNDHVHGLIETLAQKANSMVYAGGDQESLAETLHEVRSLYAPSMPGRLRMFCASIIVHAAQRLGRDADIRWVERLATSFPSGNEHGRISLVSRLMGIQIAEGRAVAAVELGEPLYEQLRLGRYRQALHWLPINLAQAHLHTNGLTRAVTIVEACFEADAANSLLYAWADALAYMACLGGAHDLAARMNGYSDRSYAAAGGCRGVVERHFREKSQDMGRKVLDDSAYVAAYEEGSQWPDEDMRAAGPKVLALFRSQGSILS</sequence>
<dbReference type="Gene3D" id="1.10.10.10">
    <property type="entry name" value="Winged helix-like DNA-binding domain superfamily/Winged helix DNA-binding domain"/>
    <property type="match status" value="1"/>
</dbReference>
<reference evidence="4 5" key="1">
    <citation type="submission" date="2017-08" db="EMBL/GenBank/DDBJ databases">
        <title>Infants hospitalized years apart are colonized by the same room-sourced microbial strains.</title>
        <authorList>
            <person name="Brooks B."/>
            <person name="Olm M.R."/>
            <person name="Firek B.A."/>
            <person name="Baker R."/>
            <person name="Thomas B.C."/>
            <person name="Morowitz M.J."/>
            <person name="Banfield J.F."/>
        </authorList>
    </citation>
    <scope>NUCLEOTIDE SEQUENCE [LARGE SCALE GENOMIC DNA]</scope>
    <source>
        <strain evidence="4">S2_012_000_R2_81</strain>
    </source>
</reference>
<organism evidence="4 5">
    <name type="scientific">Roseateles depolymerans</name>
    <dbReference type="NCBI Taxonomy" id="76731"/>
    <lineage>
        <taxon>Bacteria</taxon>
        <taxon>Pseudomonadati</taxon>
        <taxon>Pseudomonadota</taxon>
        <taxon>Betaproteobacteria</taxon>
        <taxon>Burkholderiales</taxon>
        <taxon>Sphaerotilaceae</taxon>
        <taxon>Roseateles</taxon>
    </lineage>
</organism>
<evidence type="ECO:0000313" key="5">
    <source>
        <dbReference type="Proteomes" id="UP000249633"/>
    </source>
</evidence>
<dbReference type="EMBL" id="QFOD01000041">
    <property type="protein sequence ID" value="PZP26948.1"/>
    <property type="molecule type" value="Genomic_DNA"/>
</dbReference>
<feature type="DNA-binding region" description="OmpR/PhoB-type" evidence="2">
    <location>
        <begin position="35"/>
        <end position="128"/>
    </location>
</feature>
<dbReference type="InterPro" id="IPR058852">
    <property type="entry name" value="HTH_77"/>
</dbReference>
<dbReference type="PANTHER" id="PTHR47691">
    <property type="entry name" value="REGULATOR-RELATED"/>
    <property type="match status" value="1"/>
</dbReference>
<protein>
    <recommendedName>
        <fullName evidence="3">OmpR/PhoB-type domain-containing protein</fullName>
    </recommendedName>
</protein>
<dbReference type="InterPro" id="IPR016032">
    <property type="entry name" value="Sig_transdc_resp-reg_C-effctor"/>
</dbReference>
<dbReference type="Gene3D" id="3.40.50.300">
    <property type="entry name" value="P-loop containing nucleotide triphosphate hydrolases"/>
    <property type="match status" value="1"/>
</dbReference>
<accession>A0A2W5D8T3</accession>
<dbReference type="PRINTS" id="PR00364">
    <property type="entry name" value="DISEASERSIST"/>
</dbReference>
<dbReference type="Pfam" id="PF13401">
    <property type="entry name" value="AAA_22"/>
    <property type="match status" value="1"/>
</dbReference>
<dbReference type="SUPFAM" id="SSF46894">
    <property type="entry name" value="C-terminal effector domain of the bipartite response regulators"/>
    <property type="match status" value="1"/>
</dbReference>
<proteinExistence type="predicted"/>
<evidence type="ECO:0000256" key="1">
    <source>
        <dbReference type="ARBA" id="ARBA00023125"/>
    </source>
</evidence>
<dbReference type="GO" id="GO:0016887">
    <property type="term" value="F:ATP hydrolysis activity"/>
    <property type="evidence" value="ECO:0007669"/>
    <property type="project" value="InterPro"/>
</dbReference>
<dbReference type="InterPro" id="IPR003593">
    <property type="entry name" value="AAA+_ATPase"/>
</dbReference>
<dbReference type="GO" id="GO:0006355">
    <property type="term" value="P:regulation of DNA-templated transcription"/>
    <property type="evidence" value="ECO:0007669"/>
    <property type="project" value="InterPro"/>
</dbReference>
<dbReference type="InterPro" id="IPR049945">
    <property type="entry name" value="AAA_22"/>
</dbReference>
<keyword evidence="1 2" id="KW-0238">DNA-binding</keyword>
<comment type="caution">
    <text evidence="4">The sequence shown here is derived from an EMBL/GenBank/DDBJ whole genome shotgun (WGS) entry which is preliminary data.</text>
</comment>
<dbReference type="PROSITE" id="PS51755">
    <property type="entry name" value="OMPR_PHOB"/>
    <property type="match status" value="1"/>
</dbReference>
<dbReference type="GO" id="GO:0000160">
    <property type="term" value="P:phosphorelay signal transduction system"/>
    <property type="evidence" value="ECO:0007669"/>
    <property type="project" value="InterPro"/>
</dbReference>
<evidence type="ECO:0000256" key="2">
    <source>
        <dbReference type="PROSITE-ProRule" id="PRU01091"/>
    </source>
</evidence>
<dbReference type="AlphaFoldDB" id="A0A2W5D8T3"/>
<dbReference type="Pfam" id="PF25872">
    <property type="entry name" value="HTH_77"/>
    <property type="match status" value="1"/>
</dbReference>
<dbReference type="SUPFAM" id="SSF52540">
    <property type="entry name" value="P-loop containing nucleoside triphosphate hydrolases"/>
    <property type="match status" value="1"/>
</dbReference>
<dbReference type="SMART" id="SM00862">
    <property type="entry name" value="Trans_reg_C"/>
    <property type="match status" value="1"/>
</dbReference>
<dbReference type="InterPro" id="IPR027417">
    <property type="entry name" value="P-loop_NTPase"/>
</dbReference>